<dbReference type="AlphaFoldDB" id="A0ABD1RF41"/>
<proteinExistence type="predicted"/>
<dbReference type="PANTHER" id="PTHR47873:SF1">
    <property type="entry name" value="ARM REPEAT SUPERFAMILY PROTEIN"/>
    <property type="match status" value="1"/>
</dbReference>
<feature type="chain" id="PRO_5044777748" evidence="1">
    <location>
        <begin position="17"/>
        <end position="120"/>
    </location>
</feature>
<dbReference type="EMBL" id="JBFOLK010000009">
    <property type="protein sequence ID" value="KAL2486581.1"/>
    <property type="molecule type" value="Genomic_DNA"/>
</dbReference>
<dbReference type="PANTHER" id="PTHR47873">
    <property type="entry name" value="ARM REPEAT SUPERFAMILY PROTEIN"/>
    <property type="match status" value="1"/>
</dbReference>
<accession>A0ABD1RF41</accession>
<keyword evidence="1" id="KW-0732">Signal</keyword>
<dbReference type="Proteomes" id="UP001604336">
    <property type="component" value="Unassembled WGS sequence"/>
</dbReference>
<gene>
    <name evidence="2" type="ORF">Adt_31337</name>
</gene>
<feature type="signal peptide" evidence="1">
    <location>
        <begin position="1"/>
        <end position="16"/>
    </location>
</feature>
<protein>
    <submittedName>
        <fullName evidence="2">Uncharacterized protein</fullName>
    </submittedName>
</protein>
<name>A0ABD1RF41_9LAMI</name>
<organism evidence="2 3">
    <name type="scientific">Abeliophyllum distichum</name>
    <dbReference type="NCBI Taxonomy" id="126358"/>
    <lineage>
        <taxon>Eukaryota</taxon>
        <taxon>Viridiplantae</taxon>
        <taxon>Streptophyta</taxon>
        <taxon>Embryophyta</taxon>
        <taxon>Tracheophyta</taxon>
        <taxon>Spermatophyta</taxon>
        <taxon>Magnoliopsida</taxon>
        <taxon>eudicotyledons</taxon>
        <taxon>Gunneridae</taxon>
        <taxon>Pentapetalae</taxon>
        <taxon>asterids</taxon>
        <taxon>lamiids</taxon>
        <taxon>Lamiales</taxon>
        <taxon>Oleaceae</taxon>
        <taxon>Forsythieae</taxon>
        <taxon>Abeliophyllum</taxon>
    </lineage>
</organism>
<evidence type="ECO:0000313" key="3">
    <source>
        <dbReference type="Proteomes" id="UP001604336"/>
    </source>
</evidence>
<sequence>MHKILLGWRYSGMPLAAVMTGAVACLKESVAPKPTSKVSLALFLSEVNQSVAVNVGAVDVVVEALVDFENVVAERALAALEYASFPLASLPLATNCLAAAAGTQTRLRVFFSILFFQLIG</sequence>
<evidence type="ECO:0000313" key="2">
    <source>
        <dbReference type="EMBL" id="KAL2486581.1"/>
    </source>
</evidence>
<keyword evidence="3" id="KW-1185">Reference proteome</keyword>
<reference evidence="3" key="1">
    <citation type="submission" date="2024-07" db="EMBL/GenBank/DDBJ databases">
        <title>Two chromosome-level genome assemblies of Korean endemic species Abeliophyllum distichum and Forsythia ovata (Oleaceae).</title>
        <authorList>
            <person name="Jang H."/>
        </authorList>
    </citation>
    <scope>NUCLEOTIDE SEQUENCE [LARGE SCALE GENOMIC DNA]</scope>
</reference>
<dbReference type="PROSITE" id="PS51257">
    <property type="entry name" value="PROKAR_LIPOPROTEIN"/>
    <property type="match status" value="1"/>
</dbReference>
<evidence type="ECO:0000256" key="1">
    <source>
        <dbReference type="SAM" id="SignalP"/>
    </source>
</evidence>
<comment type="caution">
    <text evidence="2">The sequence shown here is derived from an EMBL/GenBank/DDBJ whole genome shotgun (WGS) entry which is preliminary data.</text>
</comment>